<dbReference type="OrthoDB" id="60822at2759"/>
<reference evidence="3" key="1">
    <citation type="journal article" date="2018" name="Nat. Microbiol.">
        <title>Leveraging single-cell genomics to expand the fungal tree of life.</title>
        <authorList>
            <person name="Ahrendt S.R."/>
            <person name="Quandt C.A."/>
            <person name="Ciobanu D."/>
            <person name="Clum A."/>
            <person name="Salamov A."/>
            <person name="Andreopoulos B."/>
            <person name="Cheng J.F."/>
            <person name="Woyke T."/>
            <person name="Pelin A."/>
            <person name="Henrissat B."/>
            <person name="Reynolds N.K."/>
            <person name="Benny G.L."/>
            <person name="Smith M.E."/>
            <person name="James T.Y."/>
            <person name="Grigoriev I.V."/>
        </authorList>
    </citation>
    <scope>NUCLEOTIDE SEQUENCE [LARGE SCALE GENOMIC DNA]</scope>
    <source>
        <strain evidence="3">Baker2002</strain>
    </source>
</reference>
<organism evidence="2 3">
    <name type="scientific">Metschnikowia bicuspidata</name>
    <dbReference type="NCBI Taxonomy" id="27322"/>
    <lineage>
        <taxon>Eukaryota</taxon>
        <taxon>Fungi</taxon>
        <taxon>Dikarya</taxon>
        <taxon>Ascomycota</taxon>
        <taxon>Saccharomycotina</taxon>
        <taxon>Pichiomycetes</taxon>
        <taxon>Metschnikowiaceae</taxon>
        <taxon>Metschnikowia</taxon>
    </lineage>
</organism>
<dbReference type="Proteomes" id="UP000268321">
    <property type="component" value="Unassembled WGS sequence"/>
</dbReference>
<protein>
    <submittedName>
        <fullName evidence="2">Uncharacterized protein</fullName>
    </submittedName>
</protein>
<sequence>MCHNRRLHNRPSSHLWHNRAVWYVQELLHTFGIAEQFVAKISLCPKNDATQTEEYFFVGFPGSKFVKVLVRDYLFPDEKLGHVDGHSRLVDSHGEDERTDCVPCSE</sequence>
<gene>
    <name evidence="2" type="ORF">METBISCDRAFT_28253</name>
</gene>
<dbReference type="EMBL" id="ML004489">
    <property type="protein sequence ID" value="RKP29400.1"/>
    <property type="molecule type" value="Genomic_DNA"/>
</dbReference>
<keyword evidence="3" id="KW-1185">Reference proteome</keyword>
<evidence type="ECO:0000313" key="2">
    <source>
        <dbReference type="EMBL" id="RKP29400.1"/>
    </source>
</evidence>
<feature type="compositionally biased region" description="Basic and acidic residues" evidence="1">
    <location>
        <begin position="86"/>
        <end position="100"/>
    </location>
</feature>
<accession>A0A4P9ZC57</accession>
<dbReference type="AlphaFoldDB" id="A0A4P9ZC57"/>
<dbReference type="Gene3D" id="3.40.30.10">
    <property type="entry name" value="Glutaredoxin"/>
    <property type="match status" value="1"/>
</dbReference>
<dbReference type="PANTHER" id="PTHR36417:SF2">
    <property type="entry name" value="SELENOPROTEIN DOMAIN PROTEIN (AFU_ORTHOLOGUE AFUA_1G05220)"/>
    <property type="match status" value="1"/>
</dbReference>
<proteinExistence type="predicted"/>
<dbReference type="PANTHER" id="PTHR36417">
    <property type="entry name" value="SELENOPROTEIN DOMAIN PROTEIN (AFU_ORTHOLOGUE AFUA_1G05220)"/>
    <property type="match status" value="1"/>
</dbReference>
<name>A0A4P9ZC57_9ASCO</name>
<evidence type="ECO:0000256" key="1">
    <source>
        <dbReference type="SAM" id="MobiDB-lite"/>
    </source>
</evidence>
<evidence type="ECO:0000313" key="3">
    <source>
        <dbReference type="Proteomes" id="UP000268321"/>
    </source>
</evidence>
<feature type="region of interest" description="Disordered" evidence="1">
    <location>
        <begin position="86"/>
        <end position="106"/>
    </location>
</feature>